<feature type="domain" description="EF-hand" evidence="2">
    <location>
        <begin position="110"/>
        <end position="145"/>
    </location>
</feature>
<dbReference type="GO" id="GO:0005509">
    <property type="term" value="F:calcium ion binding"/>
    <property type="evidence" value="ECO:0007669"/>
    <property type="project" value="InterPro"/>
</dbReference>
<feature type="non-terminal residue" evidence="3">
    <location>
        <position position="335"/>
    </location>
</feature>
<dbReference type="GeneID" id="20227451"/>
<evidence type="ECO:0000313" key="4">
    <source>
        <dbReference type="Proteomes" id="UP000002729"/>
    </source>
</evidence>
<dbReference type="eggNOG" id="ENOG502SKVK">
    <property type="taxonomic scope" value="Eukaryota"/>
</dbReference>
<accession>F0YSI9</accession>
<name>F0YSI9_AURAN</name>
<proteinExistence type="predicted"/>
<evidence type="ECO:0000259" key="2">
    <source>
        <dbReference type="PROSITE" id="PS50222"/>
    </source>
</evidence>
<dbReference type="InterPro" id="IPR011992">
    <property type="entry name" value="EF-hand-dom_pair"/>
</dbReference>
<gene>
    <name evidence="3" type="ORF">AURANDRAFT_69365</name>
</gene>
<evidence type="ECO:0000313" key="3">
    <source>
        <dbReference type="EMBL" id="EGB01920.1"/>
    </source>
</evidence>
<dbReference type="AlphaFoldDB" id="F0YSI9"/>
<dbReference type="Proteomes" id="UP000002729">
    <property type="component" value="Unassembled WGS sequence"/>
</dbReference>
<dbReference type="RefSeq" id="XP_009043381.1">
    <property type="nucleotide sequence ID" value="XM_009045133.1"/>
</dbReference>
<protein>
    <recommendedName>
        <fullName evidence="2">EF-hand domain-containing protein</fullName>
    </recommendedName>
</protein>
<dbReference type="PROSITE" id="PS00018">
    <property type="entry name" value="EF_HAND_1"/>
    <property type="match status" value="2"/>
</dbReference>
<dbReference type="EMBL" id="GL834007">
    <property type="protein sequence ID" value="EGB01920.1"/>
    <property type="molecule type" value="Genomic_DNA"/>
</dbReference>
<dbReference type="Pfam" id="PF13499">
    <property type="entry name" value="EF-hand_7"/>
    <property type="match status" value="1"/>
</dbReference>
<reference evidence="3 4" key="1">
    <citation type="journal article" date="2011" name="Proc. Natl. Acad. Sci. U.S.A.">
        <title>Niche of harmful alga Aureococcus anophagefferens revealed through ecogenomics.</title>
        <authorList>
            <person name="Gobler C.J."/>
            <person name="Berry D.L."/>
            <person name="Dyhrman S.T."/>
            <person name="Wilhelm S.W."/>
            <person name="Salamov A."/>
            <person name="Lobanov A.V."/>
            <person name="Zhang Y."/>
            <person name="Collier J.L."/>
            <person name="Wurch L.L."/>
            <person name="Kustka A.B."/>
            <person name="Dill B.D."/>
            <person name="Shah M."/>
            <person name="VerBerkmoes N.C."/>
            <person name="Kuo A."/>
            <person name="Terry A."/>
            <person name="Pangilinan J."/>
            <person name="Lindquist E.A."/>
            <person name="Lucas S."/>
            <person name="Paulsen I.T."/>
            <person name="Hattenrath-Lehmann T.K."/>
            <person name="Talmage S.C."/>
            <person name="Walker E.A."/>
            <person name="Koch F."/>
            <person name="Burson A.M."/>
            <person name="Marcoval M.A."/>
            <person name="Tang Y.Z."/>
            <person name="Lecleir G.R."/>
            <person name="Coyne K.J."/>
            <person name="Berg G.M."/>
            <person name="Bertrand E.M."/>
            <person name="Saito M.A."/>
            <person name="Gladyshev V.N."/>
            <person name="Grigoriev I.V."/>
        </authorList>
    </citation>
    <scope>NUCLEOTIDE SEQUENCE [LARGE SCALE GENOMIC DNA]</scope>
    <source>
        <strain evidence="4">CCMP 1984</strain>
    </source>
</reference>
<feature type="domain" description="EF-hand" evidence="2">
    <location>
        <begin position="146"/>
        <end position="181"/>
    </location>
</feature>
<sequence>RDATRAADDRIKLAVQQDSRAKRISTEKEDRAASFQAAWDAMEHQYIHEQSMATRRWLDSRISKNHVLKEFKRLKREFYRPPTPRSIGREVKLKSLSSIVLIKMEAVLFQKGIVMEHFIRQYDEDSSGFLSHNEFRALVGDLPIDLSPEQVRLVISTLDSDQDGYVGLKELEKALDVVHQFNGLSASPWRMYIDPAQDVICYHNIATDRLVFEHRMNDKILLEITKSNFLAETKLEAINHIRRQRALKHLSPGLEMCSRGLCKQGPGTNVSTIQVQEGAWSIDVEDSSPSSKARYESTQLAVRQASMLVAEHTCPQGLLHQITTPRTIATTTLVN</sequence>
<dbReference type="SUPFAM" id="SSF47473">
    <property type="entry name" value="EF-hand"/>
    <property type="match status" value="1"/>
</dbReference>
<feature type="non-terminal residue" evidence="3">
    <location>
        <position position="1"/>
    </location>
</feature>
<dbReference type="SMART" id="SM00054">
    <property type="entry name" value="EFh"/>
    <property type="match status" value="2"/>
</dbReference>
<dbReference type="CDD" id="cd00051">
    <property type="entry name" value="EFh"/>
    <property type="match status" value="1"/>
</dbReference>
<keyword evidence="1" id="KW-0106">Calcium</keyword>
<organism evidence="4">
    <name type="scientific">Aureococcus anophagefferens</name>
    <name type="common">Harmful bloom alga</name>
    <dbReference type="NCBI Taxonomy" id="44056"/>
    <lineage>
        <taxon>Eukaryota</taxon>
        <taxon>Sar</taxon>
        <taxon>Stramenopiles</taxon>
        <taxon>Ochrophyta</taxon>
        <taxon>Pelagophyceae</taxon>
        <taxon>Pelagomonadales</taxon>
        <taxon>Pelagomonadaceae</taxon>
        <taxon>Aureococcus</taxon>
    </lineage>
</organism>
<dbReference type="InterPro" id="IPR018247">
    <property type="entry name" value="EF_Hand_1_Ca_BS"/>
</dbReference>
<dbReference type="InParanoid" id="F0YSI9"/>
<dbReference type="KEGG" id="aaf:AURANDRAFT_69365"/>
<keyword evidence="4" id="KW-1185">Reference proteome</keyword>
<evidence type="ECO:0000256" key="1">
    <source>
        <dbReference type="ARBA" id="ARBA00022837"/>
    </source>
</evidence>
<dbReference type="Gene3D" id="1.10.238.10">
    <property type="entry name" value="EF-hand"/>
    <property type="match status" value="1"/>
</dbReference>
<dbReference type="PROSITE" id="PS50222">
    <property type="entry name" value="EF_HAND_2"/>
    <property type="match status" value="2"/>
</dbReference>
<dbReference type="OrthoDB" id="26525at2759"/>
<dbReference type="InterPro" id="IPR002048">
    <property type="entry name" value="EF_hand_dom"/>
</dbReference>